<dbReference type="AlphaFoldDB" id="A0A0R3PTJ9"/>
<proteinExistence type="predicted"/>
<reference evidence="3" key="1">
    <citation type="submission" date="2017-02" db="UniProtKB">
        <authorList>
            <consortium name="WormBaseParasite"/>
        </authorList>
    </citation>
    <scope>IDENTIFICATION</scope>
</reference>
<organism evidence="3">
    <name type="scientific">Angiostrongylus costaricensis</name>
    <name type="common">Nematode worm</name>
    <dbReference type="NCBI Taxonomy" id="334426"/>
    <lineage>
        <taxon>Eukaryota</taxon>
        <taxon>Metazoa</taxon>
        <taxon>Ecdysozoa</taxon>
        <taxon>Nematoda</taxon>
        <taxon>Chromadorea</taxon>
        <taxon>Rhabditida</taxon>
        <taxon>Rhabditina</taxon>
        <taxon>Rhabditomorpha</taxon>
        <taxon>Strongyloidea</taxon>
        <taxon>Metastrongylidae</taxon>
        <taxon>Angiostrongylus</taxon>
    </lineage>
</organism>
<gene>
    <name evidence="1" type="ORF">ACOC_LOCUS9119</name>
</gene>
<dbReference type="EMBL" id="UYYA01004251">
    <property type="protein sequence ID" value="VDM60704.1"/>
    <property type="molecule type" value="Genomic_DNA"/>
</dbReference>
<evidence type="ECO:0000313" key="3">
    <source>
        <dbReference type="WBParaSite" id="ACOC_0000911801-mRNA-1"/>
    </source>
</evidence>
<reference evidence="1 2" key="2">
    <citation type="submission" date="2018-11" db="EMBL/GenBank/DDBJ databases">
        <authorList>
            <consortium name="Pathogen Informatics"/>
        </authorList>
    </citation>
    <scope>NUCLEOTIDE SEQUENCE [LARGE SCALE GENOMIC DNA]</scope>
    <source>
        <strain evidence="1 2">Costa Rica</strain>
    </source>
</reference>
<dbReference type="WBParaSite" id="ACOC_0000911801-mRNA-1">
    <property type="protein sequence ID" value="ACOC_0000911801-mRNA-1"/>
    <property type="gene ID" value="ACOC_0000911801"/>
</dbReference>
<name>A0A0R3PTJ9_ANGCS</name>
<protein>
    <submittedName>
        <fullName evidence="3">Secreted protein</fullName>
    </submittedName>
</protein>
<dbReference type="Proteomes" id="UP000267027">
    <property type="component" value="Unassembled WGS sequence"/>
</dbReference>
<sequence length="58" mass="6572">RFPLYSVLSSVRVYYFVGAFATHHSCGRRGVRGCGTVAFFLPQVVLTLDESRKTRSFQ</sequence>
<keyword evidence="2" id="KW-1185">Reference proteome</keyword>
<accession>A0A0R3PTJ9</accession>
<evidence type="ECO:0000313" key="2">
    <source>
        <dbReference type="Proteomes" id="UP000267027"/>
    </source>
</evidence>
<evidence type="ECO:0000313" key="1">
    <source>
        <dbReference type="EMBL" id="VDM60704.1"/>
    </source>
</evidence>